<name>A0A916EGM5_9GLOM</name>
<comment type="caution">
    <text evidence="1">The sequence shown here is derived from an EMBL/GenBank/DDBJ whole genome shotgun (WGS) entry which is preliminary data.</text>
</comment>
<dbReference type="AlphaFoldDB" id="A0A916EGM5"/>
<dbReference type="Proteomes" id="UP000684084">
    <property type="component" value="Unassembled WGS sequence"/>
</dbReference>
<sequence>MRFPCRNILSSFRPSDIWEFAFLFRRPKNDFGGSSALQQGILAFLSVLKRRLVCNFLLTWDFDGRSLKGENGPNGILWIPSEQFPSAFDFGLECQVPPSGFNLGFLLQVLSSVELWMQKRILENLLDRVPVTGKL</sequence>
<accession>A0A916EGM5</accession>
<dbReference type="VEuPathDB" id="FungiDB:RhiirFUN_026030"/>
<protein>
    <submittedName>
        <fullName evidence="1">Uncharacterized protein</fullName>
    </submittedName>
</protein>
<dbReference type="EMBL" id="CAGKOT010000043">
    <property type="protein sequence ID" value="CAB5380921.1"/>
    <property type="molecule type" value="Genomic_DNA"/>
</dbReference>
<proteinExistence type="predicted"/>
<gene>
    <name evidence="1" type="ORF">CHRIB12_LOCUS17314</name>
</gene>
<organism evidence="1 2">
    <name type="scientific">Rhizophagus irregularis</name>
    <dbReference type="NCBI Taxonomy" id="588596"/>
    <lineage>
        <taxon>Eukaryota</taxon>
        <taxon>Fungi</taxon>
        <taxon>Fungi incertae sedis</taxon>
        <taxon>Mucoromycota</taxon>
        <taxon>Glomeromycotina</taxon>
        <taxon>Glomeromycetes</taxon>
        <taxon>Glomerales</taxon>
        <taxon>Glomeraceae</taxon>
        <taxon>Rhizophagus</taxon>
    </lineage>
</organism>
<evidence type="ECO:0000313" key="2">
    <source>
        <dbReference type="Proteomes" id="UP000684084"/>
    </source>
</evidence>
<dbReference type="OrthoDB" id="2392450at2759"/>
<evidence type="ECO:0000313" key="1">
    <source>
        <dbReference type="EMBL" id="CAB5380921.1"/>
    </source>
</evidence>
<reference evidence="1" key="1">
    <citation type="submission" date="2020-05" db="EMBL/GenBank/DDBJ databases">
        <authorList>
            <person name="Rincon C."/>
            <person name="Sanders R I."/>
            <person name="Robbins C."/>
            <person name="Chaturvedi A."/>
        </authorList>
    </citation>
    <scope>NUCLEOTIDE SEQUENCE</scope>
    <source>
        <strain evidence="1">CHB12</strain>
    </source>
</reference>